<dbReference type="Proteomes" id="UP000254950">
    <property type="component" value="Unassembled WGS sequence"/>
</dbReference>
<evidence type="ECO:0000313" key="1">
    <source>
        <dbReference type="EMBL" id="SUV45672.1"/>
    </source>
</evidence>
<gene>
    <name evidence="1" type="ORF">NCTC12862_01338</name>
</gene>
<sequence>MALGFKHEGIDKNLAPLERFILHDFLNDKTHRAISLSNIFK</sequence>
<evidence type="ECO:0000313" key="2">
    <source>
        <dbReference type="Proteomes" id="UP000254950"/>
    </source>
</evidence>
<dbReference type="STRING" id="33044.GCA_900005695_01351"/>
<dbReference type="AlphaFoldDB" id="A0A380ZH87"/>
<organism evidence="1 2">
    <name type="scientific">Bartonella doshiae</name>
    <dbReference type="NCBI Taxonomy" id="33044"/>
    <lineage>
        <taxon>Bacteria</taxon>
        <taxon>Pseudomonadati</taxon>
        <taxon>Pseudomonadota</taxon>
        <taxon>Alphaproteobacteria</taxon>
        <taxon>Hyphomicrobiales</taxon>
        <taxon>Bartonellaceae</taxon>
        <taxon>Bartonella</taxon>
    </lineage>
</organism>
<name>A0A380ZH87_BARDO</name>
<accession>A0A380ZH87</accession>
<protein>
    <submittedName>
        <fullName evidence="1">Uncharacterized protein</fullName>
    </submittedName>
</protein>
<proteinExistence type="predicted"/>
<reference evidence="1 2" key="1">
    <citation type="submission" date="2018-06" db="EMBL/GenBank/DDBJ databases">
        <authorList>
            <consortium name="Pathogen Informatics"/>
            <person name="Doyle S."/>
        </authorList>
    </citation>
    <scope>NUCLEOTIDE SEQUENCE [LARGE SCALE GENOMIC DNA]</scope>
    <source>
        <strain evidence="1 2">NCTC12862</strain>
    </source>
</reference>
<dbReference type="EMBL" id="UFTF01000001">
    <property type="protein sequence ID" value="SUV45672.1"/>
    <property type="molecule type" value="Genomic_DNA"/>
</dbReference>